<feature type="non-terminal residue" evidence="3">
    <location>
        <position position="1"/>
    </location>
</feature>
<evidence type="ECO:0000313" key="3">
    <source>
        <dbReference type="EMBL" id="KAF4377914.1"/>
    </source>
</evidence>
<dbReference type="Proteomes" id="UP000525078">
    <property type="component" value="Unassembled WGS sequence"/>
</dbReference>
<organism evidence="3 4">
    <name type="scientific">Cannabis sativa</name>
    <name type="common">Hemp</name>
    <name type="synonym">Marijuana</name>
    <dbReference type="NCBI Taxonomy" id="3483"/>
    <lineage>
        <taxon>Eukaryota</taxon>
        <taxon>Viridiplantae</taxon>
        <taxon>Streptophyta</taxon>
        <taxon>Embryophyta</taxon>
        <taxon>Tracheophyta</taxon>
        <taxon>Spermatophyta</taxon>
        <taxon>Magnoliopsida</taxon>
        <taxon>eudicotyledons</taxon>
        <taxon>Gunneridae</taxon>
        <taxon>Pentapetalae</taxon>
        <taxon>rosids</taxon>
        <taxon>fabids</taxon>
        <taxon>Rosales</taxon>
        <taxon>Cannabaceae</taxon>
        <taxon>Cannabis</taxon>
    </lineage>
</organism>
<reference evidence="3 4" key="1">
    <citation type="journal article" date="2020" name="bioRxiv">
        <title>Sequence and annotation of 42 cannabis genomes reveals extensive copy number variation in cannabinoid synthesis and pathogen resistance genes.</title>
        <authorList>
            <person name="Mckernan K.J."/>
            <person name="Helbert Y."/>
            <person name="Kane L.T."/>
            <person name="Ebling H."/>
            <person name="Zhang L."/>
            <person name="Liu B."/>
            <person name="Eaton Z."/>
            <person name="Mclaughlin S."/>
            <person name="Kingan S."/>
            <person name="Baybayan P."/>
            <person name="Concepcion G."/>
            <person name="Jordan M."/>
            <person name="Riva A."/>
            <person name="Barbazuk W."/>
            <person name="Harkins T."/>
        </authorList>
    </citation>
    <scope>NUCLEOTIDE SEQUENCE [LARGE SCALE GENOMIC DNA]</scope>
    <source>
        <strain evidence="4">cv. Jamaican Lion 4</strain>
        <tissue evidence="3">Leaf</tissue>
    </source>
</reference>
<evidence type="ECO:0000313" key="4">
    <source>
        <dbReference type="Proteomes" id="UP000525078"/>
    </source>
</evidence>
<comment type="catalytic activity">
    <reaction evidence="1">
        <text>a 2'-deoxyribonucleoside 5'-diphosphate + ATP = a 2'-deoxyribonucleoside 5'-triphosphate + ADP</text>
        <dbReference type="Rhea" id="RHEA:44640"/>
        <dbReference type="ChEBI" id="CHEBI:30616"/>
        <dbReference type="ChEBI" id="CHEBI:61560"/>
        <dbReference type="ChEBI" id="CHEBI:73316"/>
        <dbReference type="ChEBI" id="CHEBI:456216"/>
        <dbReference type="EC" id="2.7.4.6"/>
    </reaction>
</comment>
<name>A0A7J6G4L1_CANSA</name>
<dbReference type="EMBL" id="JAATIP010000077">
    <property type="protein sequence ID" value="KAF4377914.1"/>
    <property type="molecule type" value="Genomic_DNA"/>
</dbReference>
<evidence type="ECO:0000256" key="1">
    <source>
        <dbReference type="ARBA" id="ARBA00000082"/>
    </source>
</evidence>
<proteinExistence type="predicted"/>
<dbReference type="InterPro" id="IPR036850">
    <property type="entry name" value="NDK-like_dom_sf"/>
</dbReference>
<dbReference type="GO" id="GO:0004550">
    <property type="term" value="F:nucleoside diphosphate kinase activity"/>
    <property type="evidence" value="ECO:0007669"/>
    <property type="project" value="UniProtKB-EC"/>
</dbReference>
<sequence>IGELINRFEKKGFTFRGLDLFILFCFRFEVLHADGAFFKKHYVDLFTKPLFGSLVWEGKNVIITGRKIIGATNLTDCAPEPFAVTWLLILVGMSFMEVSQRRIEGKRLPCGCCRMAEQPSLVNM</sequence>
<evidence type="ECO:0000256" key="2">
    <source>
        <dbReference type="ARBA" id="ARBA00000937"/>
    </source>
</evidence>
<comment type="catalytic activity">
    <reaction evidence="2">
        <text>a ribonucleoside 5'-diphosphate + ATP = a ribonucleoside 5'-triphosphate + ADP</text>
        <dbReference type="Rhea" id="RHEA:18113"/>
        <dbReference type="ChEBI" id="CHEBI:30616"/>
        <dbReference type="ChEBI" id="CHEBI:57930"/>
        <dbReference type="ChEBI" id="CHEBI:61557"/>
        <dbReference type="ChEBI" id="CHEBI:456216"/>
        <dbReference type="EC" id="2.7.4.6"/>
    </reaction>
</comment>
<dbReference type="Gene3D" id="3.30.70.141">
    <property type="entry name" value="Nucleoside diphosphate kinase-like domain"/>
    <property type="match status" value="1"/>
</dbReference>
<dbReference type="AlphaFoldDB" id="A0A7J6G4L1"/>
<gene>
    <name evidence="3" type="ORF">F8388_018515</name>
</gene>
<protein>
    <submittedName>
        <fullName evidence="3">Uncharacterized protein</fullName>
    </submittedName>
</protein>
<comment type="caution">
    <text evidence="3">The sequence shown here is derived from an EMBL/GenBank/DDBJ whole genome shotgun (WGS) entry which is preliminary data.</text>
</comment>
<dbReference type="SUPFAM" id="SSF54919">
    <property type="entry name" value="Nucleoside diphosphate kinase, NDK"/>
    <property type="match status" value="1"/>
</dbReference>
<accession>A0A7J6G4L1</accession>